<evidence type="ECO:0000313" key="2">
    <source>
        <dbReference type="EMBL" id="MBE9033533.1"/>
    </source>
</evidence>
<comment type="caution">
    <text evidence="2">The sequence shown here is derived from an EMBL/GenBank/DDBJ whole genome shotgun (WGS) entry which is preliminary data.</text>
</comment>
<proteinExistence type="predicted"/>
<reference evidence="2" key="1">
    <citation type="submission" date="2020-10" db="EMBL/GenBank/DDBJ databases">
        <authorList>
            <person name="Castelo-Branco R."/>
            <person name="Eusebio N."/>
            <person name="Adriana R."/>
            <person name="Vieira A."/>
            <person name="Brugerolle De Fraissinette N."/>
            <person name="Rezende De Castro R."/>
            <person name="Schneider M.P."/>
            <person name="Vasconcelos V."/>
            <person name="Leao P.N."/>
        </authorList>
    </citation>
    <scope>NUCLEOTIDE SEQUENCE</scope>
    <source>
        <strain evidence="2">LEGE 11480</strain>
    </source>
</reference>
<evidence type="ECO:0008006" key="4">
    <source>
        <dbReference type="Google" id="ProtNLM"/>
    </source>
</evidence>
<keyword evidence="3" id="KW-1185">Reference proteome</keyword>
<organism evidence="2 3">
    <name type="scientific">Romeriopsis navalis LEGE 11480</name>
    <dbReference type="NCBI Taxonomy" id="2777977"/>
    <lineage>
        <taxon>Bacteria</taxon>
        <taxon>Bacillati</taxon>
        <taxon>Cyanobacteriota</taxon>
        <taxon>Cyanophyceae</taxon>
        <taxon>Leptolyngbyales</taxon>
        <taxon>Leptolyngbyaceae</taxon>
        <taxon>Romeriopsis</taxon>
        <taxon>Romeriopsis navalis</taxon>
    </lineage>
</organism>
<evidence type="ECO:0000313" key="3">
    <source>
        <dbReference type="Proteomes" id="UP000625316"/>
    </source>
</evidence>
<protein>
    <recommendedName>
        <fullName evidence="4">Alpha/beta hydrolase</fullName>
    </recommendedName>
</protein>
<feature type="chain" id="PRO_5037209291" description="Alpha/beta hydrolase" evidence="1">
    <location>
        <begin position="23"/>
        <end position="70"/>
    </location>
</feature>
<dbReference type="RefSeq" id="WP_264328326.1">
    <property type="nucleotide sequence ID" value="NZ_JADEXQ010000241.1"/>
</dbReference>
<sequence length="70" mass="7502">MKRRNLFAAASTLAIATIATQANPGSAQTKTTKAVGQTVQLDQDLTGYYVTPIGHRRLTPQSFPAVIVIM</sequence>
<keyword evidence="1" id="KW-0732">Signal</keyword>
<dbReference type="AlphaFoldDB" id="A0A928VTM5"/>
<name>A0A928VTM5_9CYAN</name>
<gene>
    <name evidence="2" type="ORF">IQ266_27785</name>
</gene>
<feature type="non-terminal residue" evidence="2">
    <location>
        <position position="70"/>
    </location>
</feature>
<dbReference type="EMBL" id="JADEXQ010000241">
    <property type="protein sequence ID" value="MBE9033533.1"/>
    <property type="molecule type" value="Genomic_DNA"/>
</dbReference>
<evidence type="ECO:0000256" key="1">
    <source>
        <dbReference type="SAM" id="SignalP"/>
    </source>
</evidence>
<accession>A0A928VTM5</accession>
<feature type="signal peptide" evidence="1">
    <location>
        <begin position="1"/>
        <end position="22"/>
    </location>
</feature>
<dbReference type="Proteomes" id="UP000625316">
    <property type="component" value="Unassembled WGS sequence"/>
</dbReference>